<evidence type="ECO:0000313" key="4">
    <source>
        <dbReference type="EMBL" id="ASV51499.1"/>
    </source>
</evidence>
<accession>A0A140GJL0</accession>
<proteinExistence type="predicted"/>
<evidence type="ECO:0000313" key="3">
    <source>
        <dbReference type="EMBL" id="ASV51451.1"/>
    </source>
</evidence>
<evidence type="ECO:0000313" key="5">
    <source>
        <dbReference type="EMBL" id="ASV51523.1"/>
    </source>
</evidence>
<dbReference type="EMBL" id="KY996333">
    <property type="protein sequence ID" value="ASV51499.1"/>
    <property type="molecule type" value="Genomic_RNA"/>
</dbReference>
<organism evidence="2 6">
    <name type="scientific">Porcine reproductive and respiratory syndrome virus</name>
    <name type="common">PRRSV</name>
    <dbReference type="NCBI Taxonomy" id="28344"/>
    <lineage>
        <taxon>Viruses</taxon>
        <taxon>Riboviria</taxon>
        <taxon>Orthornavirae</taxon>
        <taxon>Pisuviricota</taxon>
        <taxon>Pisoniviricetes</taxon>
        <taxon>Nidovirales</taxon>
        <taxon>Arnidovirineae</taxon>
        <taxon>Arteriviridae</taxon>
        <taxon>Variarterivirinae</taxon>
        <taxon>Betaarterivirus</taxon>
        <taxon>Ampobartevirus</taxon>
        <taxon>Betaarterivirus americense</taxon>
    </lineage>
</organism>
<evidence type="ECO:0000313" key="6">
    <source>
        <dbReference type="Proteomes" id="UP000113890"/>
    </source>
</evidence>
<sequence length="43" mass="5019">MFSQIGAFLDSALLLLVAFFAVYRLVLVLCRWQRQQLDIPIHI</sequence>
<keyword evidence="1" id="KW-0812">Transmembrane</keyword>
<keyword evidence="1" id="KW-1133">Transmembrane helix</keyword>
<reference evidence="2 6" key="1">
    <citation type="journal article" date="2016" name="Front. Immunol.">
        <title>The Non-structural Protein 5 and Matrix Protein Are Antigenic Targets of T Cell Immunity to Genotype 1 Porcine Reproductive and Respiratory Syndrome Viruses.</title>
        <authorList>
            <person name="Mokhtar H."/>
            <person name="Pedrera M."/>
            <person name="Frossard J.P."/>
            <person name="Biffar L."/>
            <person name="Hammer S.E."/>
            <person name="Kvisgaard L.K."/>
            <person name="Larsen L.E."/>
            <person name="Stewart G.R."/>
            <person name="Somavarapu S."/>
            <person name="Steinbach F."/>
            <person name="Graham S.P."/>
        </authorList>
    </citation>
    <scope>NUCLEOTIDE SEQUENCE [LARGE SCALE GENOMIC DNA]</scope>
    <source>
        <strain evidence="2">195-05</strain>
    </source>
</reference>
<dbReference type="EMBL" id="KU560579">
    <property type="protein sequence ID" value="AMN09509.1"/>
    <property type="molecule type" value="Genomic_RNA"/>
</dbReference>
<dbReference type="Proteomes" id="UP000113890">
    <property type="component" value="Genome"/>
</dbReference>
<organismHost>
    <name type="scientific">Sus scrofa</name>
    <name type="common">Pig</name>
    <dbReference type="NCBI Taxonomy" id="9823"/>
</organismHost>
<evidence type="ECO:0000256" key="1">
    <source>
        <dbReference type="SAM" id="Phobius"/>
    </source>
</evidence>
<protein>
    <submittedName>
        <fullName evidence="2 3">Orf5a</fullName>
    </submittedName>
</protein>
<gene>
    <name evidence="2" type="primary">ORF5a</name>
</gene>
<keyword evidence="1" id="KW-0472">Membrane</keyword>
<dbReference type="EMBL" id="KY996336">
    <property type="protein sequence ID" value="ASV51523.1"/>
    <property type="molecule type" value="Genomic_RNA"/>
</dbReference>
<name>A0A140GJL0_PRRSV</name>
<reference evidence="3" key="2">
    <citation type="submission" date="2017-04" db="EMBL/GenBank/DDBJ databases">
        <title>The evolution of structural proteins of type 1 porcine reproductive and respiratory syndrome virus before and after vaccination.</title>
        <authorList>
            <person name="Kwon T."/>
            <person name="Yoo S.J."/>
            <person name="Lee D.-U."/>
            <person name="Je S.H."/>
            <person name="Lyoo Y.S."/>
        </authorList>
    </citation>
    <scope>NUCLEOTIDE SEQUENCE</scope>
    <source>
        <strain evidence="3">KU-E1501</strain>
        <strain evidence="4">KU-E1602</strain>
        <strain evidence="5">KU-E1701</strain>
    </source>
</reference>
<dbReference type="EMBL" id="KY996327">
    <property type="protein sequence ID" value="ASV51451.1"/>
    <property type="molecule type" value="Genomic_RNA"/>
</dbReference>
<feature type="transmembrane region" description="Helical" evidence="1">
    <location>
        <begin position="12"/>
        <end position="30"/>
    </location>
</feature>
<evidence type="ECO:0000313" key="2">
    <source>
        <dbReference type="EMBL" id="AMN09509.1"/>
    </source>
</evidence>